<sequence>MAASAPAPGNEVATIEARGKFCHDDVCFGGLDLVPLLLRLYLTINIKLQLLNQYLNGGNYVPIIEDIEQTIRVAIKAIKAYDLSFIDHITGKIWIVAWIWHSMVISVATYFSKWVDRDDSKEVIIQISKIDLALSDCLEAIVDLGGIFGGFVAGCTKLFAKSNLALLRKVKFGSILNILKPSDT</sequence>
<gene>
    <name evidence="1" type="ORF">RDB_LOCUS39985</name>
</gene>
<protein>
    <submittedName>
        <fullName evidence="1">Uncharacterized protein</fullName>
    </submittedName>
</protein>
<dbReference type="EMBL" id="CAJMWZ010002125">
    <property type="protein sequence ID" value="CAE6449854.1"/>
    <property type="molecule type" value="Genomic_DNA"/>
</dbReference>
<reference evidence="1" key="1">
    <citation type="submission" date="2021-01" db="EMBL/GenBank/DDBJ databases">
        <authorList>
            <person name="Kaushik A."/>
        </authorList>
    </citation>
    <scope>NUCLEOTIDE SEQUENCE</scope>
    <source>
        <strain evidence="1">Type strain: AG8-Rh-89/</strain>
    </source>
</reference>
<evidence type="ECO:0000313" key="1">
    <source>
        <dbReference type="EMBL" id="CAE6449854.1"/>
    </source>
</evidence>
<proteinExistence type="predicted"/>
<name>A0A8H3B7E1_9AGAM</name>
<comment type="caution">
    <text evidence="1">The sequence shown here is derived from an EMBL/GenBank/DDBJ whole genome shotgun (WGS) entry which is preliminary data.</text>
</comment>
<dbReference type="Proteomes" id="UP000663850">
    <property type="component" value="Unassembled WGS sequence"/>
</dbReference>
<organism evidence="1 2">
    <name type="scientific">Rhizoctonia solani</name>
    <dbReference type="NCBI Taxonomy" id="456999"/>
    <lineage>
        <taxon>Eukaryota</taxon>
        <taxon>Fungi</taxon>
        <taxon>Dikarya</taxon>
        <taxon>Basidiomycota</taxon>
        <taxon>Agaricomycotina</taxon>
        <taxon>Agaricomycetes</taxon>
        <taxon>Cantharellales</taxon>
        <taxon>Ceratobasidiaceae</taxon>
        <taxon>Rhizoctonia</taxon>
    </lineage>
</organism>
<evidence type="ECO:0000313" key="2">
    <source>
        <dbReference type="Proteomes" id="UP000663850"/>
    </source>
</evidence>
<dbReference type="AlphaFoldDB" id="A0A8H3B7E1"/>
<accession>A0A8H3B7E1</accession>